<dbReference type="GO" id="GO:0006313">
    <property type="term" value="P:DNA transposition"/>
    <property type="evidence" value="ECO:0007669"/>
    <property type="project" value="UniProtKB-UniRule"/>
</dbReference>
<feature type="domain" description="Tyr recombinase" evidence="12">
    <location>
        <begin position="113"/>
        <end position="293"/>
    </location>
</feature>
<comment type="subunit">
    <text evidence="10">Forms a cyclic heterotetrameric complex composed of two molecules of XerC and two molecules of XerD.</text>
</comment>
<reference evidence="14" key="1">
    <citation type="journal article" date="2006" name="Appl. Environ. Microbiol.">
        <title>Comparative genomics of DNA fragments from six Antarctic marine planktonic bacteria.</title>
        <authorList>
            <person name="Grzymski J.J."/>
            <person name="Carter B.J."/>
            <person name="DeLong E.F."/>
            <person name="Feldman R.A."/>
            <person name="Ghadiri A."/>
            <person name="Murray A.E."/>
        </authorList>
    </citation>
    <scope>NUCLEOTIDE SEQUENCE</scope>
</reference>
<feature type="domain" description="Core-binding (CB)" evidence="13">
    <location>
        <begin position="6"/>
        <end position="92"/>
    </location>
</feature>
<evidence type="ECO:0000256" key="6">
    <source>
        <dbReference type="ARBA" id="ARBA00022908"/>
    </source>
</evidence>
<protein>
    <recommendedName>
        <fullName evidence="10 11">Tyrosine recombinase XerC</fullName>
    </recommendedName>
</protein>
<feature type="active site" evidence="10">
    <location>
        <position position="248"/>
    </location>
</feature>
<dbReference type="EMBL" id="DQ295237">
    <property type="protein sequence ID" value="ABC25244.1"/>
    <property type="molecule type" value="Genomic_DNA"/>
</dbReference>
<evidence type="ECO:0000256" key="5">
    <source>
        <dbReference type="ARBA" id="ARBA00022829"/>
    </source>
</evidence>
<evidence type="ECO:0000256" key="10">
    <source>
        <dbReference type="HAMAP-Rule" id="MF_01808"/>
    </source>
</evidence>
<dbReference type="SUPFAM" id="SSF56349">
    <property type="entry name" value="DNA breaking-rejoining enzymes"/>
    <property type="match status" value="1"/>
</dbReference>
<dbReference type="PANTHER" id="PTHR30349">
    <property type="entry name" value="PHAGE INTEGRASE-RELATED"/>
    <property type="match status" value="1"/>
</dbReference>
<keyword evidence="3 10" id="KW-0963">Cytoplasm</keyword>
<evidence type="ECO:0000256" key="9">
    <source>
        <dbReference type="ARBA" id="ARBA00023306"/>
    </source>
</evidence>
<evidence type="ECO:0000256" key="1">
    <source>
        <dbReference type="ARBA" id="ARBA00004496"/>
    </source>
</evidence>
<dbReference type="InterPro" id="IPR023009">
    <property type="entry name" value="Tyrosine_recombinase_XerC/XerD"/>
</dbReference>
<dbReference type="GO" id="GO:0007059">
    <property type="term" value="P:chromosome segregation"/>
    <property type="evidence" value="ECO:0007669"/>
    <property type="project" value="UniProtKB-UniRule"/>
</dbReference>
<evidence type="ECO:0000259" key="12">
    <source>
        <dbReference type="PROSITE" id="PS51898"/>
    </source>
</evidence>
<gene>
    <name evidence="10" type="primary">xerC</name>
</gene>
<keyword evidence="7 10" id="KW-0238">DNA-binding</keyword>
<name>Q2PYI3_9BACT</name>
<evidence type="ECO:0000256" key="4">
    <source>
        <dbReference type="ARBA" id="ARBA00022618"/>
    </source>
</evidence>
<dbReference type="PANTHER" id="PTHR30349:SF81">
    <property type="entry name" value="TYROSINE RECOMBINASE XERC"/>
    <property type="match status" value="1"/>
</dbReference>
<dbReference type="CDD" id="cd00798">
    <property type="entry name" value="INT_XerDC_C"/>
    <property type="match status" value="1"/>
</dbReference>
<dbReference type="GO" id="GO:0051301">
    <property type="term" value="P:cell division"/>
    <property type="evidence" value="ECO:0007669"/>
    <property type="project" value="UniProtKB-UniRule"/>
</dbReference>
<dbReference type="HAMAP" id="MF_01808">
    <property type="entry name" value="Recomb_XerC_XerD"/>
    <property type="match status" value="1"/>
</dbReference>
<evidence type="ECO:0000256" key="8">
    <source>
        <dbReference type="ARBA" id="ARBA00023172"/>
    </source>
</evidence>
<evidence type="ECO:0000256" key="11">
    <source>
        <dbReference type="NCBIfam" id="TIGR02224"/>
    </source>
</evidence>
<dbReference type="InterPro" id="IPR011010">
    <property type="entry name" value="DNA_brk_join_enz"/>
</dbReference>
<evidence type="ECO:0000256" key="2">
    <source>
        <dbReference type="ARBA" id="ARBA00006657"/>
    </source>
</evidence>
<organism evidence="14">
    <name type="scientific">uncultured marine bacterium Ant4D3</name>
    <dbReference type="NCBI Taxonomy" id="360423"/>
    <lineage>
        <taxon>Bacteria</taxon>
        <taxon>environmental samples</taxon>
    </lineage>
</organism>
<keyword evidence="8 10" id="KW-0233">DNA recombination</keyword>
<keyword evidence="6 10" id="KW-0229">DNA integration</keyword>
<dbReference type="Gene3D" id="1.10.443.10">
    <property type="entry name" value="Intergrase catalytic core"/>
    <property type="match status" value="1"/>
</dbReference>
<dbReference type="NCBIfam" id="TIGR02224">
    <property type="entry name" value="recomb_XerC"/>
    <property type="match status" value="1"/>
</dbReference>
<keyword evidence="9 10" id="KW-0131">Cell cycle</keyword>
<comment type="subcellular location">
    <subcellularLocation>
        <location evidence="1 10">Cytoplasm</location>
    </subcellularLocation>
</comment>
<evidence type="ECO:0000256" key="3">
    <source>
        <dbReference type="ARBA" id="ARBA00022490"/>
    </source>
</evidence>
<dbReference type="GO" id="GO:0005737">
    <property type="term" value="C:cytoplasm"/>
    <property type="evidence" value="ECO:0007669"/>
    <property type="project" value="UniProtKB-SubCell"/>
</dbReference>
<dbReference type="InterPro" id="IPR044068">
    <property type="entry name" value="CB"/>
</dbReference>
<feature type="active site" description="O-(3'-phospho-DNA)-tyrosine intermediate" evidence="10">
    <location>
        <position position="280"/>
    </location>
</feature>
<feature type="active site" evidence="10">
    <location>
        <position position="154"/>
    </location>
</feature>
<comment type="function">
    <text evidence="10">Site-specific tyrosine recombinase, which acts by catalyzing the cutting and rejoining of the recombining DNA molecules. The XerC-XerD complex is essential to convert dimers of the bacterial chromosome into monomers to permit their segregation at cell division. It also contributes to the segregational stability of plasmids.</text>
</comment>
<dbReference type="InterPro" id="IPR002104">
    <property type="entry name" value="Integrase_catalytic"/>
</dbReference>
<dbReference type="Pfam" id="PF02899">
    <property type="entry name" value="Phage_int_SAM_1"/>
    <property type="match status" value="1"/>
</dbReference>
<dbReference type="GO" id="GO:0003677">
    <property type="term" value="F:DNA binding"/>
    <property type="evidence" value="ECO:0007669"/>
    <property type="project" value="UniProtKB-UniRule"/>
</dbReference>
<dbReference type="Pfam" id="PF00589">
    <property type="entry name" value="Phage_integrase"/>
    <property type="match status" value="1"/>
</dbReference>
<accession>Q2PYI3</accession>
<dbReference type="InterPro" id="IPR050090">
    <property type="entry name" value="Tyrosine_recombinase_XerCD"/>
</dbReference>
<dbReference type="GO" id="GO:0009037">
    <property type="term" value="F:tyrosine-based site-specific recombinase activity"/>
    <property type="evidence" value="ECO:0007669"/>
    <property type="project" value="UniProtKB-UniRule"/>
</dbReference>
<feature type="active site" evidence="10">
    <location>
        <position position="178"/>
    </location>
</feature>
<keyword evidence="4 10" id="KW-0132">Cell division</keyword>
<dbReference type="PROSITE" id="PS51898">
    <property type="entry name" value="TYR_RECOMBINASE"/>
    <property type="match status" value="1"/>
</dbReference>
<dbReference type="PROSITE" id="PS51900">
    <property type="entry name" value="CB"/>
    <property type="match status" value="1"/>
</dbReference>
<dbReference type="InterPro" id="IPR004107">
    <property type="entry name" value="Integrase_SAM-like_N"/>
</dbReference>
<evidence type="ECO:0000259" key="13">
    <source>
        <dbReference type="PROSITE" id="PS51900"/>
    </source>
</evidence>
<dbReference type="InterPro" id="IPR010998">
    <property type="entry name" value="Integrase_recombinase_N"/>
</dbReference>
<proteinExistence type="inferred from homology"/>
<evidence type="ECO:0000313" key="14">
    <source>
        <dbReference type="EMBL" id="ABC25244.1"/>
    </source>
</evidence>
<feature type="active site" evidence="10">
    <location>
        <position position="271"/>
    </location>
</feature>
<comment type="similarity">
    <text evidence="2 10">Belongs to the 'phage' integrase family. XerC subfamily.</text>
</comment>
<sequence length="312" mass="35325">MAHPNAPLNHVVQQYLDYLAYNKRYSPHTINAYARDMQRLIETLEDQGHGMWADAQADTIRDAMVTARKTHLAPKSIQRILSSWRSFFTYLLQQNLVKLNPVDGIRAPKSPRKLPNSLDPDQISQVLNATITSDDPMAMRDKAMLELTYSCGLRLAELASLNVFDIDLTDASLIVTGKGNKTRQLPIGRQAITALKSWLQQRGQLKCHDANALFINHRGQRMGVRGIQMRMANMAATHGQHIHPHMLRHSFASHLLQSSGDLRAVQELLGHSNISTTQVYTHLDYQHLAKVYDKAHPRAQEKTPLKEKPDHD</sequence>
<dbReference type="Gene3D" id="1.10.150.130">
    <property type="match status" value="1"/>
</dbReference>
<dbReference type="NCBIfam" id="NF001399">
    <property type="entry name" value="PRK00283.1"/>
    <property type="match status" value="1"/>
</dbReference>
<keyword evidence="5 10" id="KW-0159">Chromosome partition</keyword>
<dbReference type="AlphaFoldDB" id="Q2PYI3"/>
<dbReference type="InterPro" id="IPR013762">
    <property type="entry name" value="Integrase-like_cat_sf"/>
</dbReference>
<evidence type="ECO:0000256" key="7">
    <source>
        <dbReference type="ARBA" id="ARBA00023125"/>
    </source>
</evidence>
<dbReference type="InterPro" id="IPR011931">
    <property type="entry name" value="Recomb_XerC"/>
</dbReference>
<feature type="active site" evidence="10">
    <location>
        <position position="245"/>
    </location>
</feature>